<comment type="caution">
    <text evidence="5">The sequence shown here is derived from an EMBL/GenBank/DDBJ whole genome shotgun (WGS) entry which is preliminary data.</text>
</comment>
<sequence>MSADKAFLQTLAAIVGAEHVLAPDADPARYLDDWRGLFHGRAQAVVLPGSTAEVAEVVRLAAEHGVPIVPQGGNTGLVGGSVPDKTGRAIVLSITRMNRVRSVDPDGNTLVLEAGATLEQVHAAAEAVDRHFPLSLASERRCTVGGNIGSNAGGLAVLAYGNMRDLVLGLEVVLPDGRIWNGLRTLRKDNTGYDLKHLFIGAEGTLGIVTAAALKLFPRIRSRATALAGVPSPEAALALFRRARAAAGPSLTAAEILPRFGLELASRHSGAPDPLRAPHAWYVLLELSSPVGPGLSTVMQAVLADAVLAGEAAEYVTTTEPKEAARLWTLRESMSDSQKLAGASIKHDVSVPVSDVPAFIHEAGLAALATLPGCRPVPFGHLGDGNIHFNITQPDGADGKDFLARWDEMNAAVHAVVKRFNGSIAAEHGIGRLKRDLLPDVKDPVELDLMRSMKRLLDPAGIMNPGIVLPVPDRASRTTP</sequence>
<dbReference type="InterPro" id="IPR016166">
    <property type="entry name" value="FAD-bd_PCMH"/>
</dbReference>
<dbReference type="Gene3D" id="3.30.465.10">
    <property type="match status" value="1"/>
</dbReference>
<comment type="similarity">
    <text evidence="1">Belongs to the FAD-binding oxidoreductase/transferase type 4 family.</text>
</comment>
<dbReference type="Pfam" id="PF02913">
    <property type="entry name" value="FAD-oxidase_C"/>
    <property type="match status" value="1"/>
</dbReference>
<dbReference type="Gene3D" id="3.30.70.2190">
    <property type="match status" value="1"/>
</dbReference>
<dbReference type="SUPFAM" id="SSF55103">
    <property type="entry name" value="FAD-linked oxidases, C-terminal domain"/>
    <property type="match status" value="1"/>
</dbReference>
<dbReference type="Gene3D" id="3.30.70.2740">
    <property type="match status" value="1"/>
</dbReference>
<evidence type="ECO:0000256" key="3">
    <source>
        <dbReference type="ARBA" id="ARBA00022827"/>
    </source>
</evidence>
<accession>A0ABU4RRA1</accession>
<evidence type="ECO:0000313" key="6">
    <source>
        <dbReference type="Proteomes" id="UP001274321"/>
    </source>
</evidence>
<dbReference type="Proteomes" id="UP001274321">
    <property type="component" value="Unassembled WGS sequence"/>
</dbReference>
<name>A0ABU4RRA1_9HYPH</name>
<dbReference type="InterPro" id="IPR016169">
    <property type="entry name" value="FAD-bd_PCMH_sub2"/>
</dbReference>
<keyword evidence="2" id="KW-0285">Flavoprotein</keyword>
<organism evidence="5 6">
    <name type="scientific">Terrihabitans rhizophilus</name>
    <dbReference type="NCBI Taxonomy" id="3092662"/>
    <lineage>
        <taxon>Bacteria</taxon>
        <taxon>Pseudomonadati</taxon>
        <taxon>Pseudomonadota</taxon>
        <taxon>Alphaproteobacteria</taxon>
        <taxon>Hyphomicrobiales</taxon>
        <taxon>Terrihabitans</taxon>
    </lineage>
</organism>
<feature type="domain" description="FAD-binding PCMH-type" evidence="4">
    <location>
        <begin position="38"/>
        <end position="219"/>
    </location>
</feature>
<evidence type="ECO:0000259" key="4">
    <source>
        <dbReference type="PROSITE" id="PS51387"/>
    </source>
</evidence>
<dbReference type="InterPro" id="IPR036318">
    <property type="entry name" value="FAD-bd_PCMH-like_sf"/>
</dbReference>
<dbReference type="SUPFAM" id="SSF56176">
    <property type="entry name" value="FAD-binding/transporter-associated domain-like"/>
    <property type="match status" value="1"/>
</dbReference>
<dbReference type="EMBL" id="JAXAFJ010000011">
    <property type="protein sequence ID" value="MDX6807374.1"/>
    <property type="molecule type" value="Genomic_DNA"/>
</dbReference>
<evidence type="ECO:0000313" key="5">
    <source>
        <dbReference type="EMBL" id="MDX6807374.1"/>
    </source>
</evidence>
<dbReference type="PANTHER" id="PTHR43716:SF2">
    <property type="entry name" value="BLL6224 PROTEIN"/>
    <property type="match status" value="1"/>
</dbReference>
<dbReference type="InterPro" id="IPR051264">
    <property type="entry name" value="FAD-oxidored/transferase_4"/>
</dbReference>
<dbReference type="InterPro" id="IPR004113">
    <property type="entry name" value="FAD-bd_oxidored_4_C"/>
</dbReference>
<gene>
    <name evidence="5" type="ORF">SCD90_14980</name>
</gene>
<keyword evidence="6" id="KW-1185">Reference proteome</keyword>
<dbReference type="Gene3D" id="1.10.45.10">
    <property type="entry name" value="Vanillyl-alcohol Oxidase, Chain A, domain 4"/>
    <property type="match status" value="1"/>
</dbReference>
<reference evidence="5 6" key="1">
    <citation type="submission" date="2023-11" db="EMBL/GenBank/DDBJ databases">
        <authorList>
            <person name="Bao R."/>
        </authorList>
    </citation>
    <scope>NUCLEOTIDE SEQUENCE [LARGE SCALE GENOMIC DNA]</scope>
    <source>
        <strain evidence="5 6">PJ23</strain>
    </source>
</reference>
<dbReference type="PANTHER" id="PTHR43716">
    <property type="entry name" value="D-2-HYDROXYGLUTARATE DEHYDROGENASE, MITOCHONDRIAL"/>
    <property type="match status" value="1"/>
</dbReference>
<dbReference type="InterPro" id="IPR016171">
    <property type="entry name" value="Vanillyl_alc_oxidase_C-sub2"/>
</dbReference>
<evidence type="ECO:0000256" key="2">
    <source>
        <dbReference type="ARBA" id="ARBA00022630"/>
    </source>
</evidence>
<proteinExistence type="inferred from homology"/>
<dbReference type="InterPro" id="IPR016164">
    <property type="entry name" value="FAD-linked_Oxase-like_C"/>
</dbReference>
<dbReference type="RefSeq" id="WP_319845499.1">
    <property type="nucleotide sequence ID" value="NZ_JAXAFJ010000011.1"/>
</dbReference>
<dbReference type="PROSITE" id="PS51387">
    <property type="entry name" value="FAD_PCMH"/>
    <property type="match status" value="1"/>
</dbReference>
<protein>
    <submittedName>
        <fullName evidence="5">FAD-binding oxidoreductase</fullName>
    </submittedName>
</protein>
<dbReference type="Pfam" id="PF01565">
    <property type="entry name" value="FAD_binding_4"/>
    <property type="match status" value="1"/>
</dbReference>
<evidence type="ECO:0000256" key="1">
    <source>
        <dbReference type="ARBA" id="ARBA00008000"/>
    </source>
</evidence>
<dbReference type="InterPro" id="IPR006094">
    <property type="entry name" value="Oxid_FAD_bind_N"/>
</dbReference>
<dbReference type="Gene3D" id="3.30.43.10">
    <property type="entry name" value="Uridine Diphospho-n-acetylenolpyruvylglucosamine Reductase, domain 2"/>
    <property type="match status" value="1"/>
</dbReference>
<dbReference type="InterPro" id="IPR016167">
    <property type="entry name" value="FAD-bd_PCMH_sub1"/>
</dbReference>
<keyword evidence="3" id="KW-0274">FAD</keyword>